<keyword evidence="3 5" id="KW-1133">Transmembrane helix</keyword>
<evidence type="ECO:0000256" key="4">
    <source>
        <dbReference type="ARBA" id="ARBA00023136"/>
    </source>
</evidence>
<feature type="transmembrane region" description="Helical" evidence="5">
    <location>
        <begin position="109"/>
        <end position="127"/>
    </location>
</feature>
<evidence type="ECO:0000256" key="3">
    <source>
        <dbReference type="ARBA" id="ARBA00022989"/>
    </source>
</evidence>
<comment type="similarity">
    <text evidence="5">Belongs to the 4-toluene sulfonate uptake permease (TSUP) (TC 2.A.102) family.</text>
</comment>
<feature type="transmembrane region" description="Helical" evidence="5">
    <location>
        <begin position="147"/>
        <end position="171"/>
    </location>
</feature>
<feature type="transmembrane region" description="Helical" evidence="5">
    <location>
        <begin position="48"/>
        <end position="72"/>
    </location>
</feature>
<keyword evidence="5" id="KW-1003">Cell membrane</keyword>
<dbReference type="EMBL" id="CP099959">
    <property type="protein sequence ID" value="XCC57390.1"/>
    <property type="molecule type" value="Genomic_DNA"/>
</dbReference>
<feature type="transmembrane region" description="Helical" evidence="5">
    <location>
        <begin position="78"/>
        <end position="97"/>
    </location>
</feature>
<sequence length="272" mass="29008">MLLTDIAILLVCGACAGFLAGLLGIGGGMILVPFMIIVFNHQNFSQEIIVHMAIATGMTTILFTSLSAIWAHHKHGSINWPLVTGFTPGIIAGSFVGGSELFDAFNTGWLSLFFAVFIVYTSIQMFINKKPKPERELPGKVGLFSYGAFSGALSSLLGAGGAFVTVPFMIWCNVKPHIAMATSSGLGFPIALASTLGYVFGSYGRTDLPVGSFGYIYLPAVACIVATSIFTAPLGAKLARKLNVVQLKRVFGVMLMFLALFMFNEARKALIT</sequence>
<feature type="transmembrane region" description="Helical" evidence="5">
    <location>
        <begin position="6"/>
        <end position="36"/>
    </location>
</feature>
<keyword evidence="4 5" id="KW-0472">Membrane</keyword>
<gene>
    <name evidence="6" type="ORF">NKE59_07800</name>
</gene>
<accession>A0AAU8A1D8</accession>
<keyword evidence="2 5" id="KW-0812">Transmembrane</keyword>
<feature type="transmembrane region" description="Helical" evidence="5">
    <location>
        <begin position="247"/>
        <end position="263"/>
    </location>
</feature>
<dbReference type="PANTHER" id="PTHR43483:SF3">
    <property type="entry name" value="MEMBRANE TRANSPORTER PROTEIN HI_0806-RELATED"/>
    <property type="match status" value="1"/>
</dbReference>
<evidence type="ECO:0000313" key="6">
    <source>
        <dbReference type="EMBL" id="XCC57390.1"/>
    </source>
</evidence>
<protein>
    <recommendedName>
        <fullName evidence="5">Probable membrane transporter protein</fullName>
    </recommendedName>
</protein>
<comment type="subcellular location">
    <subcellularLocation>
        <location evidence="5">Cell membrane</location>
        <topology evidence="5">Multi-pass membrane protein</topology>
    </subcellularLocation>
    <subcellularLocation>
        <location evidence="1">Membrane</location>
        <topology evidence="1">Multi-pass membrane protein</topology>
    </subcellularLocation>
</comment>
<evidence type="ECO:0000256" key="2">
    <source>
        <dbReference type="ARBA" id="ARBA00022692"/>
    </source>
</evidence>
<feature type="transmembrane region" description="Helical" evidence="5">
    <location>
        <begin position="178"/>
        <end position="201"/>
    </location>
</feature>
<evidence type="ECO:0000256" key="5">
    <source>
        <dbReference type="RuleBase" id="RU363041"/>
    </source>
</evidence>
<dbReference type="InterPro" id="IPR002781">
    <property type="entry name" value="TM_pro_TauE-like"/>
</dbReference>
<evidence type="ECO:0000256" key="1">
    <source>
        <dbReference type="ARBA" id="ARBA00004141"/>
    </source>
</evidence>
<name>A0AAU8A1D8_9BURK</name>
<dbReference type="GO" id="GO:0005886">
    <property type="term" value="C:plasma membrane"/>
    <property type="evidence" value="ECO:0007669"/>
    <property type="project" value="UniProtKB-SubCell"/>
</dbReference>
<organism evidence="6">
    <name type="scientific">Polynucleobacter sp. UK-FUSCHL-C3</name>
    <dbReference type="NCBI Taxonomy" id="2955208"/>
    <lineage>
        <taxon>Bacteria</taxon>
        <taxon>Pseudomonadati</taxon>
        <taxon>Pseudomonadota</taxon>
        <taxon>Betaproteobacteria</taxon>
        <taxon>Burkholderiales</taxon>
        <taxon>Burkholderiaceae</taxon>
        <taxon>Polynucleobacter</taxon>
    </lineage>
</organism>
<feature type="transmembrane region" description="Helical" evidence="5">
    <location>
        <begin position="213"/>
        <end position="235"/>
    </location>
</feature>
<dbReference type="AlphaFoldDB" id="A0AAU8A1D8"/>
<proteinExistence type="inferred from homology"/>
<dbReference type="RefSeq" id="WP_353438420.1">
    <property type="nucleotide sequence ID" value="NZ_CP099959.1"/>
</dbReference>
<dbReference type="Pfam" id="PF01925">
    <property type="entry name" value="TauE"/>
    <property type="match status" value="1"/>
</dbReference>
<dbReference type="PANTHER" id="PTHR43483">
    <property type="entry name" value="MEMBRANE TRANSPORTER PROTEIN HI_0806-RELATED"/>
    <property type="match status" value="1"/>
</dbReference>
<reference evidence="6" key="1">
    <citation type="submission" date="2022-06" db="EMBL/GenBank/DDBJ databases">
        <title>New Polynucleobacter species.</title>
        <authorList>
            <person name="Hahn M.W."/>
        </authorList>
    </citation>
    <scope>NUCLEOTIDE SEQUENCE</scope>
    <source>
        <strain evidence="6">UK-FUSCHL-C3</strain>
    </source>
</reference>